<dbReference type="AlphaFoldDB" id="A0AAW7ZIM3"/>
<comment type="similarity">
    <text evidence="1">Belongs to the DnaB/DnaD family.</text>
</comment>
<dbReference type="InterPro" id="IPR034829">
    <property type="entry name" value="DnaD-like_sf"/>
</dbReference>
<feature type="domain" description="DnaB/C C-terminal" evidence="3">
    <location>
        <begin position="143"/>
        <end position="208"/>
    </location>
</feature>
<dbReference type="SUPFAM" id="SSF158499">
    <property type="entry name" value="DnaD domain-like"/>
    <property type="match status" value="1"/>
</dbReference>
<feature type="region of interest" description="Disordered" evidence="2">
    <location>
        <begin position="219"/>
        <end position="240"/>
    </location>
</feature>
<proteinExistence type="inferred from homology"/>
<comment type="caution">
    <text evidence="4">The sequence shown here is derived from an EMBL/GenBank/DDBJ whole genome shotgun (WGS) entry which is preliminary data.</text>
</comment>
<evidence type="ECO:0000256" key="1">
    <source>
        <dbReference type="ARBA" id="ARBA00093462"/>
    </source>
</evidence>
<reference evidence="4" key="2">
    <citation type="submission" date="2023-03" db="EMBL/GenBank/DDBJ databases">
        <authorList>
            <person name="Zhang Z."/>
        </authorList>
    </citation>
    <scope>NUCLEOTIDE SEQUENCE</scope>
    <source>
        <strain evidence="4">DSA</strain>
    </source>
</reference>
<dbReference type="Gene3D" id="1.10.10.630">
    <property type="entry name" value="DnaD domain-like"/>
    <property type="match status" value="1"/>
</dbReference>
<name>A0AAW7ZIM3_9FIRM</name>
<reference evidence="4" key="1">
    <citation type="journal article" date="2023" name="J. Hazard. Mater.">
        <title>Anaerobic biodegradation of pyrene and benzo[a]pyrene by a new sulfate-reducing Desulforamulus aquiferis strain DSA.</title>
        <authorList>
            <person name="Zhang Z."/>
            <person name="Sun J."/>
            <person name="Gong X."/>
            <person name="Wang C."/>
            <person name="Wang H."/>
        </authorList>
    </citation>
    <scope>NUCLEOTIDE SEQUENCE</scope>
    <source>
        <strain evidence="4">DSA</strain>
    </source>
</reference>
<evidence type="ECO:0000256" key="2">
    <source>
        <dbReference type="SAM" id="MobiDB-lite"/>
    </source>
</evidence>
<dbReference type="RefSeq" id="WP_304545705.1">
    <property type="nucleotide sequence ID" value="NZ_JARPTC010000037.1"/>
</dbReference>
<organism evidence="4 5">
    <name type="scientific">Desulforamulus aquiferis</name>
    <dbReference type="NCBI Taxonomy" id="1397668"/>
    <lineage>
        <taxon>Bacteria</taxon>
        <taxon>Bacillati</taxon>
        <taxon>Bacillota</taxon>
        <taxon>Clostridia</taxon>
        <taxon>Eubacteriales</taxon>
        <taxon>Peptococcaceae</taxon>
        <taxon>Desulforamulus</taxon>
    </lineage>
</organism>
<dbReference type="InterPro" id="IPR053162">
    <property type="entry name" value="DnaD"/>
</dbReference>
<accession>A0AAW7ZIM3</accession>
<dbReference type="EMBL" id="JARPTC010000037">
    <property type="protein sequence ID" value="MDO7789140.1"/>
    <property type="molecule type" value="Genomic_DNA"/>
</dbReference>
<dbReference type="NCBIfam" id="TIGR01446">
    <property type="entry name" value="DnaD_dom"/>
    <property type="match status" value="1"/>
</dbReference>
<protein>
    <submittedName>
        <fullName evidence="4">DnaD domain protein</fullName>
    </submittedName>
</protein>
<evidence type="ECO:0000259" key="3">
    <source>
        <dbReference type="Pfam" id="PF07261"/>
    </source>
</evidence>
<dbReference type="Pfam" id="PF07261">
    <property type="entry name" value="DnaB_2"/>
    <property type="match status" value="1"/>
</dbReference>
<evidence type="ECO:0000313" key="5">
    <source>
        <dbReference type="Proteomes" id="UP001172911"/>
    </source>
</evidence>
<dbReference type="PANTHER" id="PTHR37293">
    <property type="entry name" value="PHAGE REPLICATION PROTEIN-RELATED"/>
    <property type="match status" value="1"/>
</dbReference>
<dbReference type="InterPro" id="IPR006343">
    <property type="entry name" value="DnaB/C_C"/>
</dbReference>
<evidence type="ECO:0000313" key="4">
    <source>
        <dbReference type="EMBL" id="MDO7789140.1"/>
    </source>
</evidence>
<gene>
    <name evidence="4" type="ORF">P6N53_18170</name>
</gene>
<dbReference type="PANTHER" id="PTHR37293:SF5">
    <property type="entry name" value="DNA REPLICATION PROTEIN"/>
    <property type="match status" value="1"/>
</dbReference>
<dbReference type="Proteomes" id="UP001172911">
    <property type="component" value="Unassembled WGS sequence"/>
</dbReference>
<keyword evidence="5" id="KW-1185">Reference proteome</keyword>
<sequence>MNYLKEILAFHTWLETNPLDTTEQALWFHLMDINNKCGWLEWFAVANMTLQARLGIDRKTLDRKRLKLIQKGRIEYVNQGKREAGKYRLISFQDIITGNIPLETVKSVPNNVPKVSLEMSTLYKLNETKQIDHDDQPRPNFVTTYEQEFGRLISPGDLDKLKSFVDDGMSDEVVCEAIRRTRAQGKTFARYAVSILNNWRDAGVINMAGVARVDAEYEQAKGQKSRQVRAPAILNPGSANDEKKKRLMRSMYL</sequence>